<dbReference type="EMBL" id="JAHWXP010000004">
    <property type="protein sequence ID" value="MBY8338155.1"/>
    <property type="molecule type" value="Genomic_DNA"/>
</dbReference>
<evidence type="ECO:0000256" key="1">
    <source>
        <dbReference type="SAM" id="SignalP"/>
    </source>
</evidence>
<evidence type="ECO:0000313" key="3">
    <source>
        <dbReference type="Proteomes" id="UP000759298"/>
    </source>
</evidence>
<gene>
    <name evidence="2" type="ORF">KYN89_13980</name>
</gene>
<reference evidence="2 3" key="1">
    <citation type="submission" date="2021-07" db="EMBL/GenBank/DDBJ databases">
        <title>Alteriqipengyuania abyssalis NZ-12B nov, sp.nov isolated from deep sea sponge in pacific ocean.</title>
        <authorList>
            <person name="Tareen S."/>
            <person name="Wink J."/>
        </authorList>
    </citation>
    <scope>NUCLEOTIDE SEQUENCE [LARGE SCALE GENOMIC DNA]</scope>
    <source>
        <strain evidence="2 3">NZ-12B</strain>
    </source>
</reference>
<name>A0ABS7PIV7_9SPHN</name>
<keyword evidence="3" id="KW-1185">Reference proteome</keyword>
<feature type="chain" id="PRO_5046504605" description="Rap1a immunity protein domain-containing protein" evidence="1">
    <location>
        <begin position="25"/>
        <end position="123"/>
    </location>
</feature>
<protein>
    <recommendedName>
        <fullName evidence="4">Rap1a immunity protein domain-containing protein</fullName>
    </recommendedName>
</protein>
<proteinExistence type="predicted"/>
<dbReference type="RefSeq" id="WP_222825667.1">
    <property type="nucleotide sequence ID" value="NZ_JAHWXP010000004.1"/>
</dbReference>
<sequence length="123" mass="12958">MTFRKTGIAIATLAAATAALPAPAAASVRDDAQCLMVYSIALGQYEDQKDRDYSIATGLYALVGYFSGKLTSTLGVDSLRSVMTEELAAEVAEDYETIQTRCVAESEQMADAMMAAGEALSGK</sequence>
<evidence type="ECO:0000313" key="2">
    <source>
        <dbReference type="EMBL" id="MBY8338155.1"/>
    </source>
</evidence>
<feature type="signal peptide" evidence="1">
    <location>
        <begin position="1"/>
        <end position="24"/>
    </location>
</feature>
<keyword evidence="1" id="KW-0732">Signal</keyword>
<accession>A0ABS7PIV7</accession>
<dbReference type="Proteomes" id="UP000759298">
    <property type="component" value="Unassembled WGS sequence"/>
</dbReference>
<organism evidence="2 3">
    <name type="scientific">Alteriqipengyuania abyssalis</name>
    <dbReference type="NCBI Taxonomy" id="2860200"/>
    <lineage>
        <taxon>Bacteria</taxon>
        <taxon>Pseudomonadati</taxon>
        <taxon>Pseudomonadota</taxon>
        <taxon>Alphaproteobacteria</taxon>
        <taxon>Sphingomonadales</taxon>
        <taxon>Erythrobacteraceae</taxon>
        <taxon>Alteriqipengyuania</taxon>
    </lineage>
</organism>
<comment type="caution">
    <text evidence="2">The sequence shown here is derived from an EMBL/GenBank/DDBJ whole genome shotgun (WGS) entry which is preliminary data.</text>
</comment>
<evidence type="ECO:0008006" key="4">
    <source>
        <dbReference type="Google" id="ProtNLM"/>
    </source>
</evidence>